<dbReference type="RefSeq" id="WP_323439360.1">
    <property type="nucleotide sequence ID" value="NZ_JAYFUH010000249.1"/>
</dbReference>
<dbReference type="PANTHER" id="PTHR37089">
    <property type="entry name" value="PROTEIN U-RELATED"/>
    <property type="match status" value="1"/>
</dbReference>
<evidence type="ECO:0000313" key="3">
    <source>
        <dbReference type="Proteomes" id="UP001301653"/>
    </source>
</evidence>
<keyword evidence="2" id="KW-0167">Capsid protein</keyword>
<proteinExistence type="predicted"/>
<protein>
    <submittedName>
        <fullName evidence="2">Spore coat protein U domain-containing protein</fullName>
    </submittedName>
</protein>
<accession>A0ABU5V863</accession>
<reference evidence="2 3" key="1">
    <citation type="submission" date="2023-12" db="EMBL/GenBank/DDBJ databases">
        <title>Stenotrophomonas guangdongensis sp. nov., isolated from wilted pepper plants (Capsicum annuum).</title>
        <authorList>
            <person name="Qiu M."/>
            <person name="Li Y."/>
            <person name="Liu Q."/>
            <person name="Zhang X."/>
            <person name="Huang Y."/>
            <person name="Guo R."/>
            <person name="Hu M."/>
            <person name="Zhou J."/>
            <person name="Zhou X."/>
        </authorList>
    </citation>
    <scope>NUCLEOTIDE SEQUENCE [LARGE SCALE GENOMIC DNA]</scope>
    <source>
        <strain evidence="2 3">MH1</strain>
    </source>
</reference>
<feature type="domain" description="Spore coat protein U/FanG" evidence="1">
    <location>
        <begin position="191"/>
        <end position="316"/>
    </location>
</feature>
<name>A0ABU5V863_9GAMM</name>
<dbReference type="Pfam" id="PF05229">
    <property type="entry name" value="SCPU"/>
    <property type="match status" value="2"/>
</dbReference>
<dbReference type="PANTHER" id="PTHR37089:SF4">
    <property type="entry name" value="EXPORTED PROTEIN"/>
    <property type="match status" value="1"/>
</dbReference>
<dbReference type="SMART" id="SM00972">
    <property type="entry name" value="SCPU"/>
    <property type="match status" value="2"/>
</dbReference>
<sequence length="319" mass="33967">MSLAILLAPSLSFAAYPVCTVRQQASLDFGTVSGTGARDASAYLRVECSGGTNTLISTALFRVCLFIGEGSPAGIAPRRMYNGTDAYMNYDLYSDSSRTLMIGTPGSNHPLHSATFGVAPRATYYHDFPIHGRVRAGQNLPATSAYKGLPTNSMVRYSYGYVYTPTESECRAGTPGHFGGAGIANFTWSGIHARVANTCRISTATDMDFGTAGGLAAALEQTSAIRFKCPANTAWHVTLNDGAYAQAGRRFMNAGGKRLGYELYRDPALLERWGNTRATGVSGIGTNVEQSLTVHGRVFSDPAASPGSYRDTITVTLTF</sequence>
<dbReference type="InterPro" id="IPR053167">
    <property type="entry name" value="Spore_coat_component"/>
</dbReference>
<dbReference type="EMBL" id="JAYFUH010000249">
    <property type="protein sequence ID" value="MEA5668924.1"/>
    <property type="molecule type" value="Genomic_DNA"/>
</dbReference>
<gene>
    <name evidence="2" type="ORF">VA603_15355</name>
</gene>
<feature type="domain" description="Spore coat protein U/FanG" evidence="1">
    <location>
        <begin position="14"/>
        <end position="143"/>
    </location>
</feature>
<dbReference type="InterPro" id="IPR007893">
    <property type="entry name" value="Spore_coat_U/FanG"/>
</dbReference>
<organism evidence="2 3">
    <name type="scientific">Stenotrophomonas capsici</name>
    <dbReference type="NCBI Taxonomy" id="3110230"/>
    <lineage>
        <taxon>Bacteria</taxon>
        <taxon>Pseudomonadati</taxon>
        <taxon>Pseudomonadota</taxon>
        <taxon>Gammaproteobacteria</taxon>
        <taxon>Lysobacterales</taxon>
        <taxon>Lysobacteraceae</taxon>
        <taxon>Stenotrophomonas</taxon>
    </lineage>
</organism>
<keyword evidence="3" id="KW-1185">Reference proteome</keyword>
<keyword evidence="2" id="KW-0946">Virion</keyword>
<dbReference type="Proteomes" id="UP001301653">
    <property type="component" value="Unassembled WGS sequence"/>
</dbReference>
<evidence type="ECO:0000259" key="1">
    <source>
        <dbReference type="Pfam" id="PF05229"/>
    </source>
</evidence>
<evidence type="ECO:0000313" key="2">
    <source>
        <dbReference type="EMBL" id="MEA5668924.1"/>
    </source>
</evidence>
<comment type="caution">
    <text evidence="2">The sequence shown here is derived from an EMBL/GenBank/DDBJ whole genome shotgun (WGS) entry which is preliminary data.</text>
</comment>